<dbReference type="AlphaFoldDB" id="A0A7J6MZM4"/>
<organism evidence="2 3">
    <name type="scientific">Perkinsus chesapeaki</name>
    <name type="common">Clam parasite</name>
    <name type="synonym">Perkinsus andrewsi</name>
    <dbReference type="NCBI Taxonomy" id="330153"/>
    <lineage>
        <taxon>Eukaryota</taxon>
        <taxon>Sar</taxon>
        <taxon>Alveolata</taxon>
        <taxon>Perkinsozoa</taxon>
        <taxon>Perkinsea</taxon>
        <taxon>Perkinsida</taxon>
        <taxon>Perkinsidae</taxon>
        <taxon>Perkinsus</taxon>
    </lineage>
</organism>
<accession>A0A7J6MZM4</accession>
<feature type="chain" id="PRO_5029691904" evidence="1">
    <location>
        <begin position="20"/>
        <end position="173"/>
    </location>
</feature>
<gene>
    <name evidence="2" type="ORF">FOL47_004968</name>
</gene>
<dbReference type="EMBL" id="JAAPAO010000028">
    <property type="protein sequence ID" value="KAF4676797.1"/>
    <property type="molecule type" value="Genomic_DNA"/>
</dbReference>
<keyword evidence="1" id="KW-0732">Signal</keyword>
<comment type="caution">
    <text evidence="2">The sequence shown here is derived from an EMBL/GenBank/DDBJ whole genome shotgun (WGS) entry which is preliminary data.</text>
</comment>
<name>A0A7J6MZM4_PERCH</name>
<dbReference type="Proteomes" id="UP000591131">
    <property type="component" value="Unassembled WGS sequence"/>
</dbReference>
<sequence>MAIFRHFFICIVMYGAVCSSDEEPTEDPSWIPPNFYGTYCFRWDNFKRPLTGVVYLQFTTKEVSLIDFNLTYFRPAGRGIQRTAVRDVPFIFYDRGVSLGVQLNLTESSRKSMRSLITSTGLDKVLLPHMFEDETKVLKAFSSYGHWYLSFVFVHFFSLQAWKKDLSYCDTYF</sequence>
<proteinExistence type="predicted"/>
<evidence type="ECO:0000313" key="3">
    <source>
        <dbReference type="Proteomes" id="UP000591131"/>
    </source>
</evidence>
<reference evidence="2 3" key="1">
    <citation type="submission" date="2020-04" db="EMBL/GenBank/DDBJ databases">
        <title>Perkinsus chesapeaki whole genome sequence.</title>
        <authorList>
            <person name="Bogema D.R."/>
        </authorList>
    </citation>
    <scope>NUCLEOTIDE SEQUENCE [LARGE SCALE GENOMIC DNA]</scope>
    <source>
        <strain evidence="2">ATCC PRA-425</strain>
    </source>
</reference>
<evidence type="ECO:0000256" key="1">
    <source>
        <dbReference type="SAM" id="SignalP"/>
    </source>
</evidence>
<protein>
    <submittedName>
        <fullName evidence="2">Uncharacterized protein</fullName>
    </submittedName>
</protein>
<feature type="signal peptide" evidence="1">
    <location>
        <begin position="1"/>
        <end position="19"/>
    </location>
</feature>
<evidence type="ECO:0000313" key="2">
    <source>
        <dbReference type="EMBL" id="KAF4676797.1"/>
    </source>
</evidence>
<keyword evidence="3" id="KW-1185">Reference proteome</keyword>